<keyword evidence="2" id="KW-0732">Signal</keyword>
<name>A0A8B7ZY79_ACAPL</name>
<feature type="compositionally biased region" description="Polar residues" evidence="1">
    <location>
        <begin position="38"/>
        <end position="52"/>
    </location>
</feature>
<keyword evidence="3" id="KW-1185">Reference proteome</keyword>
<evidence type="ECO:0000256" key="2">
    <source>
        <dbReference type="SAM" id="SignalP"/>
    </source>
</evidence>
<feature type="region of interest" description="Disordered" evidence="1">
    <location>
        <begin position="32"/>
        <end position="53"/>
    </location>
</feature>
<sequence>MANGSLKIQMLLLVIFAGVVAFAAPVNQQDNGFLGNMNRATENKTQSNADNDMQQEDLQEKNMHDLQNLKKRPNWLIFRERHLMDKPSLRIPLSHVDFFPHLQDDDPQATKIVNKF</sequence>
<organism evidence="3 4">
    <name type="scientific">Acanthaster planci</name>
    <name type="common">Crown-of-thorns starfish</name>
    <dbReference type="NCBI Taxonomy" id="133434"/>
    <lineage>
        <taxon>Eukaryota</taxon>
        <taxon>Metazoa</taxon>
        <taxon>Echinodermata</taxon>
        <taxon>Eleutherozoa</taxon>
        <taxon>Asterozoa</taxon>
        <taxon>Asteroidea</taxon>
        <taxon>Valvatacea</taxon>
        <taxon>Valvatida</taxon>
        <taxon>Acanthasteridae</taxon>
        <taxon>Acanthaster</taxon>
    </lineage>
</organism>
<dbReference type="AlphaFoldDB" id="A0A8B7ZY79"/>
<gene>
    <name evidence="4" type="primary">LOC110989954</name>
</gene>
<dbReference type="Proteomes" id="UP000694845">
    <property type="component" value="Unplaced"/>
</dbReference>
<proteinExistence type="predicted"/>
<accession>A0A8B7ZY79</accession>
<reference evidence="4" key="1">
    <citation type="submission" date="2025-08" db="UniProtKB">
        <authorList>
            <consortium name="RefSeq"/>
        </authorList>
    </citation>
    <scope>IDENTIFICATION</scope>
</reference>
<feature type="chain" id="PRO_5034265510" evidence="2">
    <location>
        <begin position="22"/>
        <end position="116"/>
    </location>
</feature>
<evidence type="ECO:0000256" key="1">
    <source>
        <dbReference type="SAM" id="MobiDB-lite"/>
    </source>
</evidence>
<feature type="signal peptide" evidence="2">
    <location>
        <begin position="1"/>
        <end position="21"/>
    </location>
</feature>
<dbReference type="RefSeq" id="XP_022110374.1">
    <property type="nucleotide sequence ID" value="XM_022254682.1"/>
</dbReference>
<protein>
    <submittedName>
        <fullName evidence="4">Uncharacterized protein LOC110989954 isoform X2</fullName>
    </submittedName>
</protein>
<evidence type="ECO:0000313" key="3">
    <source>
        <dbReference type="Proteomes" id="UP000694845"/>
    </source>
</evidence>
<dbReference type="GeneID" id="110989954"/>
<evidence type="ECO:0000313" key="4">
    <source>
        <dbReference type="RefSeq" id="XP_022110374.1"/>
    </source>
</evidence>